<feature type="domain" description="DUF547" evidence="3">
    <location>
        <begin position="388"/>
        <end position="516"/>
    </location>
</feature>
<protein>
    <recommendedName>
        <fullName evidence="7">DUF547 domain-containing protein</fullName>
    </recommendedName>
</protein>
<evidence type="ECO:0000313" key="6">
    <source>
        <dbReference type="Proteomes" id="UP000316621"/>
    </source>
</evidence>
<evidence type="ECO:0000259" key="3">
    <source>
        <dbReference type="Pfam" id="PF04784"/>
    </source>
</evidence>
<dbReference type="EMBL" id="CM010723">
    <property type="protein sequence ID" value="RZC76972.1"/>
    <property type="molecule type" value="Genomic_DNA"/>
</dbReference>
<accession>A0A4Y7KX73</accession>
<dbReference type="PANTHER" id="PTHR46248:SF6">
    <property type="entry name" value="OS03G0859900 PROTEIN"/>
    <property type="match status" value="1"/>
</dbReference>
<sequence>MASEADTSVYVPTLVRRKKKINGKQNKKELEKEVSILNKMLDHEEMVHDILEHAMHRSHGSRLPIPSFLPLQTKELLTELAMVEDEIAKLEGEVRNLENGVSHEKKICKELSKSKEWQQGNLMKNIKFDLQSPQQNPKLTNNQWAYERMPFEAKALHFISKAIKGDNKLDELNAKERMGTISATKNDKKENSGNDQEIGLLHDKATPARSGMQRLSLSPMRHPRNQTSKSAELAKHTSFNLPLKSLQKQSPSPLQDINSHKSQPNKLSESIMKCLIFIFVRLMRTSRALELEKMSTVSRSTHSSFSSRSVRVETSSLNTSLQKESRQQDPYGIFDIDDSIPRDIGPYKNLVRFTSSSLDHKSISSSSSVPLLQKLRVLLNNLQNVDLRFLTHQQKLAFWINMYNACIMHGFLLYGVPSTPEKLLILMNKATVTIGGNKISAPTIEQTILRQQSSSSLKTSEESKKDATMYNTYGLEFPEPNVTFALCCGTRSSPSVRIFTAEGITAELERSKLEYLQASIAVTDTKRLVIPELLLRNMVDFAVDMESLVEWVCQQLPASGSLRKLMVDCIRGHNNGKIHSVENMPYDFEFQYLLSV</sequence>
<proteinExistence type="predicted"/>
<feature type="region of interest" description="Disordered" evidence="2">
    <location>
        <begin position="180"/>
        <end position="265"/>
    </location>
</feature>
<organism evidence="5 6">
    <name type="scientific">Papaver somniferum</name>
    <name type="common">Opium poppy</name>
    <dbReference type="NCBI Taxonomy" id="3469"/>
    <lineage>
        <taxon>Eukaryota</taxon>
        <taxon>Viridiplantae</taxon>
        <taxon>Streptophyta</taxon>
        <taxon>Embryophyta</taxon>
        <taxon>Tracheophyta</taxon>
        <taxon>Spermatophyta</taxon>
        <taxon>Magnoliopsida</taxon>
        <taxon>Ranunculales</taxon>
        <taxon>Papaveraceae</taxon>
        <taxon>Papaveroideae</taxon>
        <taxon>Papaver</taxon>
    </lineage>
</organism>
<feature type="coiled-coil region" evidence="1">
    <location>
        <begin position="73"/>
        <end position="100"/>
    </location>
</feature>
<feature type="domain" description="Ternary complex factor MIP1 leucine-zipper" evidence="4">
    <location>
        <begin position="23"/>
        <end position="104"/>
    </location>
</feature>
<gene>
    <name evidence="5" type="ORF">C5167_001133</name>
</gene>
<evidence type="ECO:0000259" key="4">
    <source>
        <dbReference type="Pfam" id="PF14389"/>
    </source>
</evidence>
<dbReference type="OrthoDB" id="418495at2759"/>
<feature type="compositionally biased region" description="Polar residues" evidence="2">
    <location>
        <begin position="246"/>
        <end position="265"/>
    </location>
</feature>
<keyword evidence="1" id="KW-0175">Coiled coil</keyword>
<evidence type="ECO:0008006" key="7">
    <source>
        <dbReference type="Google" id="ProtNLM"/>
    </source>
</evidence>
<dbReference type="Pfam" id="PF04784">
    <property type="entry name" value="DUF547"/>
    <property type="match status" value="1"/>
</dbReference>
<dbReference type="Pfam" id="PF14389">
    <property type="entry name" value="Lzipper-MIP1"/>
    <property type="match status" value="1"/>
</dbReference>
<keyword evidence="6" id="KW-1185">Reference proteome</keyword>
<evidence type="ECO:0000313" key="5">
    <source>
        <dbReference type="EMBL" id="RZC76972.1"/>
    </source>
</evidence>
<reference evidence="5 6" key="1">
    <citation type="journal article" date="2018" name="Science">
        <title>The opium poppy genome and morphinan production.</title>
        <authorList>
            <person name="Guo L."/>
            <person name="Winzer T."/>
            <person name="Yang X."/>
            <person name="Li Y."/>
            <person name="Ning Z."/>
            <person name="He Z."/>
            <person name="Teodor R."/>
            <person name="Lu Y."/>
            <person name="Bowser T.A."/>
            <person name="Graham I.A."/>
            <person name="Ye K."/>
        </authorList>
    </citation>
    <scope>NUCLEOTIDE SEQUENCE [LARGE SCALE GENOMIC DNA]</scope>
    <source>
        <strain evidence="6">cv. HN1</strain>
        <tissue evidence="5">Leaves</tissue>
    </source>
</reference>
<evidence type="ECO:0000256" key="1">
    <source>
        <dbReference type="SAM" id="Coils"/>
    </source>
</evidence>
<dbReference type="InterPro" id="IPR006869">
    <property type="entry name" value="DUF547"/>
</dbReference>
<name>A0A4Y7KX73_PAPSO</name>
<dbReference type="OMA" id="EHFILRQ"/>
<dbReference type="Proteomes" id="UP000316621">
    <property type="component" value="Chromosome 9"/>
</dbReference>
<dbReference type="Gramene" id="RZC76972">
    <property type="protein sequence ID" value="RZC76972"/>
    <property type="gene ID" value="C5167_001133"/>
</dbReference>
<dbReference type="AlphaFoldDB" id="A0A4Y7KX73"/>
<dbReference type="InterPro" id="IPR025757">
    <property type="entry name" value="MIP1_Leuzipper"/>
</dbReference>
<dbReference type="PANTHER" id="PTHR46248">
    <property type="entry name" value="EXPRESSED PROTEIN"/>
    <property type="match status" value="1"/>
</dbReference>
<dbReference type="STRING" id="3469.A0A4Y7KX73"/>
<evidence type="ECO:0000256" key="2">
    <source>
        <dbReference type="SAM" id="MobiDB-lite"/>
    </source>
</evidence>